<dbReference type="RefSeq" id="WP_176304377.1">
    <property type="nucleotide sequence ID" value="NZ_JABWCV010000020.1"/>
</dbReference>
<evidence type="ECO:0000259" key="2">
    <source>
        <dbReference type="Pfam" id="PF07331"/>
    </source>
</evidence>
<name>A0A7Y6REU9_9GAMM</name>
<keyword evidence="1" id="KW-0472">Membrane</keyword>
<feature type="transmembrane region" description="Helical" evidence="1">
    <location>
        <begin position="141"/>
        <end position="162"/>
    </location>
</feature>
<evidence type="ECO:0000313" key="3">
    <source>
        <dbReference type="EMBL" id="NVF15655.1"/>
    </source>
</evidence>
<gene>
    <name evidence="3" type="ORF">HUO07_15940</name>
</gene>
<evidence type="ECO:0000313" key="4">
    <source>
        <dbReference type="Proteomes" id="UP000589984"/>
    </source>
</evidence>
<proteinExistence type="predicted"/>
<sequence>MPELWIDIDMRKEYALLTFMLTASSILFYESFNIAEKSRWQSFDSATYPRVLILLIAIFALGAFIESLMKNNRSNEMIKKISARINRREQALVYLKTASIFIYFSIYALALPQLGYIISTGGFMLVSQATLLGVNTIKKLIMLTSVSVIFSLFIYFVFRYGLKIWLP</sequence>
<dbReference type="InterPro" id="IPR009936">
    <property type="entry name" value="DUF1468"/>
</dbReference>
<keyword evidence="1" id="KW-1133">Transmembrane helix</keyword>
<dbReference type="Proteomes" id="UP000589984">
    <property type="component" value="Unassembled WGS sequence"/>
</dbReference>
<feature type="transmembrane region" description="Helical" evidence="1">
    <location>
        <begin position="52"/>
        <end position="70"/>
    </location>
</feature>
<feature type="transmembrane region" description="Helical" evidence="1">
    <location>
        <begin position="116"/>
        <end position="134"/>
    </location>
</feature>
<keyword evidence="4" id="KW-1185">Reference proteome</keyword>
<protein>
    <submittedName>
        <fullName evidence="3">Tripartite tricarboxylate transporter TctB family protein</fullName>
    </submittedName>
</protein>
<keyword evidence="1" id="KW-0812">Transmembrane</keyword>
<feature type="domain" description="DUF1468" evidence="2">
    <location>
        <begin position="16"/>
        <end position="167"/>
    </location>
</feature>
<comment type="caution">
    <text evidence="3">The sequence shown here is derived from an EMBL/GenBank/DDBJ whole genome shotgun (WGS) entry which is preliminary data.</text>
</comment>
<dbReference type="AlphaFoldDB" id="A0A7Y6REU9"/>
<evidence type="ECO:0000256" key="1">
    <source>
        <dbReference type="SAM" id="Phobius"/>
    </source>
</evidence>
<feature type="transmembrane region" description="Helical" evidence="1">
    <location>
        <begin position="91"/>
        <end position="110"/>
    </location>
</feature>
<accession>A0A7Y6REU9</accession>
<reference evidence="3 4" key="1">
    <citation type="submission" date="2020-06" db="EMBL/GenBank/DDBJ databases">
        <title>Halomonas sp. QX-1 draft genome sequence.</title>
        <authorList>
            <person name="Qiu X."/>
        </authorList>
    </citation>
    <scope>NUCLEOTIDE SEQUENCE [LARGE SCALE GENOMIC DNA]</scope>
    <source>
        <strain evidence="3 4">QX-1</strain>
    </source>
</reference>
<dbReference type="Pfam" id="PF07331">
    <property type="entry name" value="TctB"/>
    <property type="match status" value="1"/>
</dbReference>
<organism evidence="3 4">
    <name type="scientific">Vreelandella maris</name>
    <dbReference type="NCBI Taxonomy" id="2729617"/>
    <lineage>
        <taxon>Bacteria</taxon>
        <taxon>Pseudomonadati</taxon>
        <taxon>Pseudomonadota</taxon>
        <taxon>Gammaproteobacteria</taxon>
        <taxon>Oceanospirillales</taxon>
        <taxon>Halomonadaceae</taxon>
        <taxon>Vreelandella</taxon>
    </lineage>
</organism>
<dbReference type="EMBL" id="JABWCV010000020">
    <property type="protein sequence ID" value="NVF15655.1"/>
    <property type="molecule type" value="Genomic_DNA"/>
</dbReference>
<feature type="transmembrane region" description="Helical" evidence="1">
    <location>
        <begin position="14"/>
        <end position="32"/>
    </location>
</feature>